<keyword evidence="5" id="KW-1185">Reference proteome</keyword>
<dbReference type="PANTHER" id="PTHR12203">
    <property type="entry name" value="KDEL LYS-ASP-GLU-LEU CONTAINING - RELATED"/>
    <property type="match status" value="1"/>
</dbReference>
<accession>A0ABQ7FUZ4</accession>
<dbReference type="Proteomes" id="UP000815325">
    <property type="component" value="Unassembled WGS sequence"/>
</dbReference>
<name>A0ABQ7FUZ4_DUNSA</name>
<keyword evidence="2" id="KW-0808">Transferase</keyword>
<evidence type="ECO:0000256" key="1">
    <source>
        <dbReference type="ARBA" id="ARBA00010118"/>
    </source>
</evidence>
<evidence type="ECO:0000256" key="2">
    <source>
        <dbReference type="ARBA" id="ARBA00022679"/>
    </source>
</evidence>
<evidence type="ECO:0000313" key="5">
    <source>
        <dbReference type="Proteomes" id="UP000815325"/>
    </source>
</evidence>
<protein>
    <recommendedName>
        <fullName evidence="3">Glycosyl transferase CAP10 domain-containing protein</fullName>
    </recommendedName>
</protein>
<evidence type="ECO:0000259" key="3">
    <source>
        <dbReference type="SMART" id="SM00672"/>
    </source>
</evidence>
<evidence type="ECO:0000313" key="4">
    <source>
        <dbReference type="EMBL" id="KAF5826224.1"/>
    </source>
</evidence>
<comment type="caution">
    <text evidence="4">The sequence shown here is derived from an EMBL/GenBank/DDBJ whole genome shotgun (WGS) entry which is preliminary data.</text>
</comment>
<dbReference type="Pfam" id="PF05686">
    <property type="entry name" value="Glyco_transf_90"/>
    <property type="match status" value="1"/>
</dbReference>
<organism evidence="4 5">
    <name type="scientific">Dunaliella salina</name>
    <name type="common">Green alga</name>
    <name type="synonym">Protococcus salinus</name>
    <dbReference type="NCBI Taxonomy" id="3046"/>
    <lineage>
        <taxon>Eukaryota</taxon>
        <taxon>Viridiplantae</taxon>
        <taxon>Chlorophyta</taxon>
        <taxon>core chlorophytes</taxon>
        <taxon>Chlorophyceae</taxon>
        <taxon>CS clade</taxon>
        <taxon>Chlamydomonadales</taxon>
        <taxon>Dunaliellaceae</taxon>
        <taxon>Dunaliella</taxon>
    </lineage>
</organism>
<reference evidence="4" key="1">
    <citation type="submission" date="2017-08" db="EMBL/GenBank/DDBJ databases">
        <authorList>
            <person name="Polle J.E."/>
            <person name="Barry K."/>
            <person name="Cushman J."/>
            <person name="Schmutz J."/>
            <person name="Tran D."/>
            <person name="Hathwaick L.T."/>
            <person name="Yim W.C."/>
            <person name="Jenkins J."/>
            <person name="Mckie-Krisberg Z.M."/>
            <person name="Prochnik S."/>
            <person name="Lindquist E."/>
            <person name="Dockter R.B."/>
            <person name="Adam C."/>
            <person name="Molina H."/>
            <person name="Bunkerborg J."/>
            <person name="Jin E."/>
            <person name="Buchheim M."/>
            <person name="Magnuson J."/>
        </authorList>
    </citation>
    <scope>NUCLEOTIDE SEQUENCE</scope>
    <source>
        <strain evidence="4">CCAP 19/18</strain>
    </source>
</reference>
<sequence>MERGVQFPDVVFLYNALDYPLCQHIYTCDNMHVPPISVVGYNQSLLPMMNGSIEWHPFRKGPKGFGHGDLVISHFRFTGHSMSPSIHPHHPHIVRVNSKGDPLWSNKRQILRNGTVPWEQKLPRLFFRGKCWCTFNHNRRKYGCPRARLANLSSRHQDKLDIYGRSMPASVTYEAIRNKYRPREHVPMTEWSKYKYLAALDGIGASSRTIVLFHLGSVVVRQRRTGFTEWFTNSLQKGVHVEEVWHTDEDALGLVDKLIADDGYAHRLADAATAFAKKYLVKDVMMVYAKRLLTAYRDLFLDMDEYMQAVGDPGNSSWFKAQARSWRKDWRTVFPPAPSM</sequence>
<comment type="similarity">
    <text evidence="1">Belongs to the glycosyltransferase 90 family.</text>
</comment>
<dbReference type="SMART" id="SM00672">
    <property type="entry name" value="CAP10"/>
    <property type="match status" value="1"/>
</dbReference>
<dbReference type="PANTHER" id="PTHR12203:SF35">
    <property type="entry name" value="PROTEIN O-GLUCOSYLTRANSFERASE 1"/>
    <property type="match status" value="1"/>
</dbReference>
<gene>
    <name evidence="4" type="ORF">DUNSADRAFT_4063</name>
</gene>
<dbReference type="InterPro" id="IPR006598">
    <property type="entry name" value="CAP10"/>
</dbReference>
<feature type="domain" description="Glycosyl transferase CAP10" evidence="3">
    <location>
        <begin position="6"/>
        <end position="303"/>
    </location>
</feature>
<dbReference type="EMBL" id="MU071162">
    <property type="protein sequence ID" value="KAF5826224.1"/>
    <property type="molecule type" value="Genomic_DNA"/>
</dbReference>
<proteinExistence type="inferred from homology"/>
<dbReference type="InterPro" id="IPR051091">
    <property type="entry name" value="O-Glucosyltr/Glycosyltrsf_90"/>
</dbReference>